<name>A0A6J8BHT3_MYTCO</name>
<dbReference type="OrthoDB" id="6137886at2759"/>
<proteinExistence type="predicted"/>
<sequence>MVLCGWDGPNQSSNNILVSIGYTKLKLINTITGQITVPGMIDHRVIIGATSPGKVFPITGRHILVVLDQEGNQLKEYEHDKHNKRLFTYSRCITSTINGNIYVVDMLNKDGRGRVVVLEPGGDILGIYPGHQDVNTETEPFRPVGILTTPSDNIIVTDFEAHLLHILINQGQVITYYNLSDMEILGPYSLDLSTTGTIFIGCASEKGSTDTTKAKLYELEYSGI</sequence>
<dbReference type="SUPFAM" id="SSF63829">
    <property type="entry name" value="Calcium-dependent phosphotriesterase"/>
    <property type="match status" value="1"/>
</dbReference>
<gene>
    <name evidence="1" type="ORF">MCOR_18060</name>
</gene>
<reference evidence="1 2" key="1">
    <citation type="submission" date="2020-06" db="EMBL/GenBank/DDBJ databases">
        <authorList>
            <person name="Li R."/>
            <person name="Bekaert M."/>
        </authorList>
    </citation>
    <scope>NUCLEOTIDE SEQUENCE [LARGE SCALE GENOMIC DNA]</scope>
    <source>
        <strain evidence="2">wild</strain>
    </source>
</reference>
<evidence type="ECO:0008006" key="3">
    <source>
        <dbReference type="Google" id="ProtNLM"/>
    </source>
</evidence>
<protein>
    <recommendedName>
        <fullName evidence="3">RING-type E3 ubiquitin transferase</fullName>
    </recommendedName>
</protein>
<accession>A0A6J8BHT3</accession>
<evidence type="ECO:0000313" key="2">
    <source>
        <dbReference type="Proteomes" id="UP000507470"/>
    </source>
</evidence>
<dbReference type="EMBL" id="CACVKT020003176">
    <property type="protein sequence ID" value="CAC5382209.1"/>
    <property type="molecule type" value="Genomic_DNA"/>
</dbReference>
<dbReference type="Gene3D" id="2.120.10.30">
    <property type="entry name" value="TolB, C-terminal domain"/>
    <property type="match status" value="1"/>
</dbReference>
<dbReference type="AlphaFoldDB" id="A0A6J8BHT3"/>
<evidence type="ECO:0000313" key="1">
    <source>
        <dbReference type="EMBL" id="CAC5382209.1"/>
    </source>
</evidence>
<keyword evidence="2" id="KW-1185">Reference proteome</keyword>
<organism evidence="1 2">
    <name type="scientific">Mytilus coruscus</name>
    <name type="common">Sea mussel</name>
    <dbReference type="NCBI Taxonomy" id="42192"/>
    <lineage>
        <taxon>Eukaryota</taxon>
        <taxon>Metazoa</taxon>
        <taxon>Spiralia</taxon>
        <taxon>Lophotrochozoa</taxon>
        <taxon>Mollusca</taxon>
        <taxon>Bivalvia</taxon>
        <taxon>Autobranchia</taxon>
        <taxon>Pteriomorphia</taxon>
        <taxon>Mytilida</taxon>
        <taxon>Mytiloidea</taxon>
        <taxon>Mytilidae</taxon>
        <taxon>Mytilinae</taxon>
        <taxon>Mytilus</taxon>
    </lineage>
</organism>
<dbReference type="Proteomes" id="UP000507470">
    <property type="component" value="Unassembled WGS sequence"/>
</dbReference>
<dbReference type="InterPro" id="IPR011042">
    <property type="entry name" value="6-blade_b-propeller_TolB-like"/>
</dbReference>